<gene>
    <name evidence="1" type="ORF">GCM10011611_02210</name>
</gene>
<evidence type="ECO:0000313" key="1">
    <source>
        <dbReference type="EMBL" id="GGF00180.1"/>
    </source>
</evidence>
<comment type="caution">
    <text evidence="1">The sequence shown here is derived from an EMBL/GenBank/DDBJ whole genome shotgun (WGS) entry which is preliminary data.</text>
</comment>
<dbReference type="RefSeq" id="WP_189041549.1">
    <property type="nucleotide sequence ID" value="NZ_BMJQ01000001.1"/>
</dbReference>
<reference evidence="1" key="1">
    <citation type="journal article" date="2014" name="Int. J. Syst. Evol. Microbiol.">
        <title>Complete genome sequence of Corynebacterium casei LMG S-19264T (=DSM 44701T), isolated from a smear-ripened cheese.</title>
        <authorList>
            <consortium name="US DOE Joint Genome Institute (JGI-PGF)"/>
            <person name="Walter F."/>
            <person name="Albersmeier A."/>
            <person name="Kalinowski J."/>
            <person name="Ruckert C."/>
        </authorList>
    </citation>
    <scope>NUCLEOTIDE SEQUENCE</scope>
    <source>
        <strain evidence="1">CGMCC 1.15725</strain>
    </source>
</reference>
<evidence type="ECO:0008006" key="3">
    <source>
        <dbReference type="Google" id="ProtNLM"/>
    </source>
</evidence>
<dbReference type="Proteomes" id="UP000646365">
    <property type="component" value="Unassembled WGS sequence"/>
</dbReference>
<accession>A0A8J3E1E3</accession>
<dbReference type="SUPFAM" id="SSF53335">
    <property type="entry name" value="S-adenosyl-L-methionine-dependent methyltransferases"/>
    <property type="match status" value="1"/>
</dbReference>
<keyword evidence="2" id="KW-1185">Reference proteome</keyword>
<proteinExistence type="predicted"/>
<dbReference type="InterPro" id="IPR029063">
    <property type="entry name" value="SAM-dependent_MTases_sf"/>
</dbReference>
<organism evidence="1 2">
    <name type="scientific">Aliidongia dinghuensis</name>
    <dbReference type="NCBI Taxonomy" id="1867774"/>
    <lineage>
        <taxon>Bacteria</taxon>
        <taxon>Pseudomonadati</taxon>
        <taxon>Pseudomonadota</taxon>
        <taxon>Alphaproteobacteria</taxon>
        <taxon>Rhodospirillales</taxon>
        <taxon>Dongiaceae</taxon>
        <taxon>Aliidongia</taxon>
    </lineage>
</organism>
<sequence length="179" mass="19040">MNDPLGIPSPWARRFAHLVEKGGAVLDLAAGAGRHARFFAGRGHPVVAVDRNLDGMADLDPEGPVEQVKADLEDGSPWPLGDRQFAGIIVSNYLHRPLLPRLAAALAPGGVLIYETFAVGQAAFGRPSSADYLLRPNELLHAFADALTIVAFEHGIDYAPGPKAVQRLAAVKGRDLVPL</sequence>
<evidence type="ECO:0000313" key="2">
    <source>
        <dbReference type="Proteomes" id="UP000646365"/>
    </source>
</evidence>
<dbReference type="EMBL" id="BMJQ01000001">
    <property type="protein sequence ID" value="GGF00180.1"/>
    <property type="molecule type" value="Genomic_DNA"/>
</dbReference>
<name>A0A8J3E1E3_9PROT</name>
<dbReference type="AlphaFoldDB" id="A0A8J3E1E3"/>
<protein>
    <recommendedName>
        <fullName evidence="3">Class I SAM-dependent methyltransferase</fullName>
    </recommendedName>
</protein>
<reference evidence="1" key="2">
    <citation type="submission" date="2020-09" db="EMBL/GenBank/DDBJ databases">
        <authorList>
            <person name="Sun Q."/>
            <person name="Zhou Y."/>
        </authorList>
    </citation>
    <scope>NUCLEOTIDE SEQUENCE</scope>
    <source>
        <strain evidence="1">CGMCC 1.15725</strain>
    </source>
</reference>
<dbReference type="Gene3D" id="3.40.50.150">
    <property type="entry name" value="Vaccinia Virus protein VP39"/>
    <property type="match status" value="1"/>
</dbReference>